<dbReference type="Proteomes" id="UP001259982">
    <property type="component" value="Unassembled WGS sequence"/>
</dbReference>
<dbReference type="PANTHER" id="PTHR21363">
    <property type="entry name" value="PREPHENATE DEHYDROGENASE"/>
    <property type="match status" value="1"/>
</dbReference>
<dbReference type="PROSITE" id="PS51176">
    <property type="entry name" value="PDH_ADH"/>
    <property type="match status" value="1"/>
</dbReference>
<organism evidence="3 4">
    <name type="scientific">Spectribacter acetivorans</name>
    <dbReference type="NCBI Taxonomy" id="3075603"/>
    <lineage>
        <taxon>Bacteria</taxon>
        <taxon>Pseudomonadati</taxon>
        <taxon>Pseudomonadota</taxon>
        <taxon>Gammaproteobacteria</taxon>
        <taxon>Salinisphaerales</taxon>
        <taxon>Salinisphaeraceae</taxon>
        <taxon>Spectribacter</taxon>
    </lineage>
</organism>
<reference evidence="3 4" key="1">
    <citation type="submission" date="2023-09" db="EMBL/GenBank/DDBJ databases">
        <authorList>
            <person name="Rey-Velasco X."/>
        </authorList>
    </citation>
    <scope>NUCLEOTIDE SEQUENCE [LARGE SCALE GENOMIC DNA]</scope>
    <source>
        <strain evidence="3 4">P385</strain>
    </source>
</reference>
<keyword evidence="1" id="KW-0560">Oxidoreductase</keyword>
<evidence type="ECO:0000313" key="3">
    <source>
        <dbReference type="EMBL" id="MDT0617272.1"/>
    </source>
</evidence>
<dbReference type="Gene3D" id="1.10.3660.10">
    <property type="entry name" value="6-phosphogluconate dehydrogenase C-terminal like domain"/>
    <property type="match status" value="1"/>
</dbReference>
<dbReference type="InterPro" id="IPR008927">
    <property type="entry name" value="6-PGluconate_DH-like_C_sf"/>
</dbReference>
<proteinExistence type="predicted"/>
<dbReference type="InterPro" id="IPR036291">
    <property type="entry name" value="NAD(P)-bd_dom_sf"/>
</dbReference>
<gene>
    <name evidence="3" type="ORF">RM531_02160</name>
</gene>
<dbReference type="SUPFAM" id="SSF51735">
    <property type="entry name" value="NAD(P)-binding Rossmann-fold domains"/>
    <property type="match status" value="1"/>
</dbReference>
<name>A0ABU3B493_9GAMM</name>
<dbReference type="Pfam" id="PF02153">
    <property type="entry name" value="PDH_N"/>
    <property type="match status" value="1"/>
</dbReference>
<dbReference type="Pfam" id="PF20463">
    <property type="entry name" value="PDH_C"/>
    <property type="match status" value="1"/>
</dbReference>
<dbReference type="InterPro" id="IPR046826">
    <property type="entry name" value="PDH_N"/>
</dbReference>
<protein>
    <submittedName>
        <fullName evidence="3">Prephenate dehydrogenase/arogenate dehydrogenase family protein</fullName>
    </submittedName>
</protein>
<dbReference type="EMBL" id="JAVRHY010000002">
    <property type="protein sequence ID" value="MDT0617272.1"/>
    <property type="molecule type" value="Genomic_DNA"/>
</dbReference>
<evidence type="ECO:0000256" key="1">
    <source>
        <dbReference type="ARBA" id="ARBA00023002"/>
    </source>
</evidence>
<sequence>MSTTRVTSVAIIGVGLIGGSAAATWRRAGCVDRLIGAGRGRANLERALELGLIDEIAESPADAAARSDLVLLAVPVGATAAVLADIAPALGNRTIVTDAGSTKTGVVADARRILGRAAARFVPGHPVAGTEYSGADAAFAALFENRRVILTPDTETDPAAVSTVRGLWEAAGAQVCEMTPEHHDAVLAATSHLPHVLAYQLVDTLAGLDEQQEIFDYAAGGFADFTRIASSSPAMWSDIVQANRDCLLPVIDRYLAELNTLRQALADNDRDAVNRRFERAKAVRDRFVDNRTGRT</sequence>
<dbReference type="Gene3D" id="3.40.50.720">
    <property type="entry name" value="NAD(P)-binding Rossmann-like Domain"/>
    <property type="match status" value="1"/>
</dbReference>
<dbReference type="RefSeq" id="WP_311656953.1">
    <property type="nucleotide sequence ID" value="NZ_JAVRHY010000002.1"/>
</dbReference>
<evidence type="ECO:0000259" key="2">
    <source>
        <dbReference type="PROSITE" id="PS51176"/>
    </source>
</evidence>
<dbReference type="PANTHER" id="PTHR21363:SF0">
    <property type="entry name" value="PREPHENATE DEHYDROGENASE [NADP(+)]"/>
    <property type="match status" value="1"/>
</dbReference>
<dbReference type="InterPro" id="IPR003099">
    <property type="entry name" value="Prephen_DH"/>
</dbReference>
<feature type="domain" description="Prephenate/arogenate dehydrogenase" evidence="2">
    <location>
        <begin position="7"/>
        <end position="295"/>
    </location>
</feature>
<accession>A0ABU3B493</accession>
<keyword evidence="4" id="KW-1185">Reference proteome</keyword>
<dbReference type="InterPro" id="IPR046825">
    <property type="entry name" value="PDH_C"/>
</dbReference>
<dbReference type="InterPro" id="IPR050812">
    <property type="entry name" value="Preph/Arog_dehydrog"/>
</dbReference>
<evidence type="ECO:0000313" key="4">
    <source>
        <dbReference type="Proteomes" id="UP001259982"/>
    </source>
</evidence>
<dbReference type="SUPFAM" id="SSF48179">
    <property type="entry name" value="6-phosphogluconate dehydrogenase C-terminal domain-like"/>
    <property type="match status" value="1"/>
</dbReference>
<comment type="caution">
    <text evidence="3">The sequence shown here is derived from an EMBL/GenBank/DDBJ whole genome shotgun (WGS) entry which is preliminary data.</text>
</comment>